<dbReference type="EMBL" id="JAAKZH010000001">
    <property type="protein sequence ID" value="NGO62292.1"/>
    <property type="molecule type" value="Genomic_DNA"/>
</dbReference>
<accession>A0A6M1RM13</accession>
<dbReference type="Gene3D" id="3.30.1150.10">
    <property type="match status" value="1"/>
</dbReference>
<organism evidence="3 4">
    <name type="scientific">Rhizobium daejeonense</name>
    <dbReference type="NCBI Taxonomy" id="240521"/>
    <lineage>
        <taxon>Bacteria</taxon>
        <taxon>Pseudomonadati</taxon>
        <taxon>Pseudomonadota</taxon>
        <taxon>Alphaproteobacteria</taxon>
        <taxon>Hyphomicrobiales</taxon>
        <taxon>Rhizobiaceae</taxon>
        <taxon>Rhizobium/Agrobacterium group</taxon>
        <taxon>Rhizobium</taxon>
    </lineage>
</organism>
<dbReference type="RefSeq" id="WP_163900697.1">
    <property type="nucleotide sequence ID" value="NZ_CP048427.1"/>
</dbReference>
<keyword evidence="4" id="KW-1185">Reference proteome</keyword>
<evidence type="ECO:0000256" key="2">
    <source>
        <dbReference type="SAM" id="SignalP"/>
    </source>
</evidence>
<feature type="compositionally biased region" description="Pro residues" evidence="1">
    <location>
        <begin position="145"/>
        <end position="164"/>
    </location>
</feature>
<feature type="region of interest" description="Disordered" evidence="1">
    <location>
        <begin position="50"/>
        <end position="270"/>
    </location>
</feature>
<protein>
    <recommendedName>
        <fullName evidence="5">Cell envelope integrity protein TolA</fullName>
    </recommendedName>
</protein>
<feature type="compositionally biased region" description="Polar residues" evidence="1">
    <location>
        <begin position="91"/>
        <end position="103"/>
    </location>
</feature>
<gene>
    <name evidence="3" type="ORF">G6N76_01295</name>
</gene>
<dbReference type="SUPFAM" id="SSF74653">
    <property type="entry name" value="TolA/TonB C-terminal domain"/>
    <property type="match status" value="1"/>
</dbReference>
<feature type="chain" id="PRO_5027103227" description="Cell envelope integrity protein TolA" evidence="2">
    <location>
        <begin position="20"/>
        <end position="371"/>
    </location>
</feature>
<comment type="caution">
    <text evidence="3">The sequence shown here is derived from an EMBL/GenBank/DDBJ whole genome shotgun (WGS) entry which is preliminary data.</text>
</comment>
<reference evidence="3 4" key="1">
    <citation type="submission" date="2020-02" db="EMBL/GenBank/DDBJ databases">
        <title>Genome sequence of the type strain CCBAU10050 of Rhizobium daejeonense.</title>
        <authorList>
            <person name="Gao J."/>
            <person name="Sun J."/>
        </authorList>
    </citation>
    <scope>NUCLEOTIDE SEQUENCE [LARGE SCALE GENOMIC DNA]</scope>
    <source>
        <strain evidence="3 4">CCBAU10050</strain>
    </source>
</reference>
<evidence type="ECO:0008006" key="5">
    <source>
        <dbReference type="Google" id="ProtNLM"/>
    </source>
</evidence>
<proteinExistence type="predicted"/>
<name>A0A6M1RM13_9HYPH</name>
<evidence type="ECO:0000313" key="4">
    <source>
        <dbReference type="Proteomes" id="UP000477849"/>
    </source>
</evidence>
<feature type="compositionally biased region" description="Basic and acidic residues" evidence="1">
    <location>
        <begin position="185"/>
        <end position="202"/>
    </location>
</feature>
<feature type="compositionally biased region" description="Basic and acidic residues" evidence="1">
    <location>
        <begin position="107"/>
        <end position="144"/>
    </location>
</feature>
<dbReference type="AlphaFoldDB" id="A0A6M1RM13"/>
<feature type="compositionally biased region" description="Basic and acidic residues" evidence="1">
    <location>
        <begin position="210"/>
        <end position="232"/>
    </location>
</feature>
<sequence>MKVSLATSAVLHALALTWALVSISSTETLDVSNVEALPVELVPIEELTQIQQGDQKAPKAEKAAPVPTKRPAPVENAENLGDNKIDLKSVPTPNAKPSNNESSAAPEKVEKVQPKQDNETNDIKEIIKEDTVAEPQKEVAKAEPPKPQVTQPPAPEKPPEPTPQQPDETAEIPLPEKAPVPSVRPKPETPKPVEPKAAEAKPTESQTPKTPDKKKDTKTQEAAKSKSTKESDFNADDVAALLNKNDPTAGGAKSSQDKAAFGGKKTTSGTKLSQTEMDALKGVIQNNWSFIPGLAGMEGMIITVRFRLDESGNLVGDPEVSAKGGETSTQQVMMGSARRAVLRSAPFSNLPRDKYDAWSEVIVNFDPSEMM</sequence>
<evidence type="ECO:0000256" key="1">
    <source>
        <dbReference type="SAM" id="MobiDB-lite"/>
    </source>
</evidence>
<keyword evidence="2" id="KW-0732">Signal</keyword>
<evidence type="ECO:0000313" key="3">
    <source>
        <dbReference type="EMBL" id="NGO62292.1"/>
    </source>
</evidence>
<feature type="signal peptide" evidence="2">
    <location>
        <begin position="1"/>
        <end position="19"/>
    </location>
</feature>
<dbReference type="Proteomes" id="UP000477849">
    <property type="component" value="Unassembled WGS sequence"/>
</dbReference>